<name>A0ACC0KPZ2_CHOFU</name>
<keyword evidence="2" id="KW-1185">Reference proteome</keyword>
<dbReference type="Proteomes" id="UP001064048">
    <property type="component" value="Chromosome 18"/>
</dbReference>
<protein>
    <submittedName>
        <fullName evidence="1">Uncharacterized protein</fullName>
    </submittedName>
</protein>
<organism evidence="1 2">
    <name type="scientific">Choristoneura fumiferana</name>
    <name type="common">Spruce budworm moth</name>
    <name type="synonym">Archips fumiferana</name>
    <dbReference type="NCBI Taxonomy" id="7141"/>
    <lineage>
        <taxon>Eukaryota</taxon>
        <taxon>Metazoa</taxon>
        <taxon>Ecdysozoa</taxon>
        <taxon>Arthropoda</taxon>
        <taxon>Hexapoda</taxon>
        <taxon>Insecta</taxon>
        <taxon>Pterygota</taxon>
        <taxon>Neoptera</taxon>
        <taxon>Endopterygota</taxon>
        <taxon>Lepidoptera</taxon>
        <taxon>Glossata</taxon>
        <taxon>Ditrysia</taxon>
        <taxon>Tortricoidea</taxon>
        <taxon>Tortricidae</taxon>
        <taxon>Tortricinae</taxon>
        <taxon>Choristoneura</taxon>
    </lineage>
</organism>
<gene>
    <name evidence="1" type="ORF">MSG28_010830</name>
</gene>
<dbReference type="EMBL" id="CM046118">
    <property type="protein sequence ID" value="KAI8438212.1"/>
    <property type="molecule type" value="Genomic_DNA"/>
</dbReference>
<evidence type="ECO:0000313" key="1">
    <source>
        <dbReference type="EMBL" id="KAI8438212.1"/>
    </source>
</evidence>
<comment type="caution">
    <text evidence="1">The sequence shown here is derived from an EMBL/GenBank/DDBJ whole genome shotgun (WGS) entry which is preliminary data.</text>
</comment>
<sequence length="442" mass="49997">MAMDAKDLRAESALAERSSDGGAKYTHTAAALHYERGKQGQEVASNSFKVDGQGTRPCAVIGPDRVAPPPRDAFPKKAPVEPWLGQDTVYRRPPEYPHKVVEYQDPTRNISPRQTFQENMQRIIMPPGYNVVKLNEDPTYASKSTKLNVPAEVKYYDVPYNVNPMSSDQKNSRNVDHSVSNVNPLLVKNMPHGWPPGSVNVRPLRQYGAPEIYQYSDFGSCAGPRPTLTRHHTGHEEPSQLYPDPYYHDANIRFKPYPNIKERYPQASKDNVKIVPVDTYNYSKHTTKNQEELYVLGLVNVPREELSKYEHIQKVSKLPKNIKGYNSLELLNQFEEAIESSNMANIEPTKRDGQIQQKNVAHKQDTLPRAVSPLDVEAKISQSVIHKDVGCNFEIKPCSPKMLNVEVAAPVQTVLNERVIEKVANPLNMAMKQHNKELKLQE</sequence>
<accession>A0ACC0KPZ2</accession>
<reference evidence="1 2" key="1">
    <citation type="journal article" date="2022" name="Genome Biol. Evol.">
        <title>The Spruce Budworm Genome: Reconstructing the Evolutionary History of Antifreeze Proteins.</title>
        <authorList>
            <person name="Beliveau C."/>
            <person name="Gagne P."/>
            <person name="Picq S."/>
            <person name="Vernygora O."/>
            <person name="Keeling C.I."/>
            <person name="Pinkney K."/>
            <person name="Doucet D."/>
            <person name="Wen F."/>
            <person name="Johnston J.S."/>
            <person name="Maaroufi H."/>
            <person name="Boyle B."/>
            <person name="Laroche J."/>
            <person name="Dewar K."/>
            <person name="Juretic N."/>
            <person name="Blackburn G."/>
            <person name="Nisole A."/>
            <person name="Brunet B."/>
            <person name="Brandao M."/>
            <person name="Lumley L."/>
            <person name="Duan J."/>
            <person name="Quan G."/>
            <person name="Lucarotti C.J."/>
            <person name="Roe A.D."/>
            <person name="Sperling F.A.H."/>
            <person name="Levesque R.C."/>
            <person name="Cusson M."/>
        </authorList>
    </citation>
    <scope>NUCLEOTIDE SEQUENCE [LARGE SCALE GENOMIC DNA]</scope>
    <source>
        <strain evidence="1">Glfc:IPQL:Cfum</strain>
    </source>
</reference>
<proteinExistence type="predicted"/>
<evidence type="ECO:0000313" key="2">
    <source>
        <dbReference type="Proteomes" id="UP001064048"/>
    </source>
</evidence>